<evidence type="ECO:0000313" key="3">
    <source>
        <dbReference type="Proteomes" id="UP001623348"/>
    </source>
</evidence>
<feature type="compositionally biased region" description="Basic and acidic residues" evidence="1">
    <location>
        <begin position="80"/>
        <end position="90"/>
    </location>
</feature>
<name>A0ABC9X978_GRUJA</name>
<gene>
    <name evidence="2" type="ORF">GRJ2_001890600</name>
</gene>
<feature type="region of interest" description="Disordered" evidence="1">
    <location>
        <begin position="47"/>
        <end position="143"/>
    </location>
</feature>
<comment type="caution">
    <text evidence="2">The sequence shown here is derived from an EMBL/GenBank/DDBJ whole genome shotgun (WGS) entry which is preliminary data.</text>
</comment>
<reference evidence="2 3" key="1">
    <citation type="submission" date="2024-06" db="EMBL/GenBank/DDBJ databases">
        <title>The draft genome of Grus japonensis, version 3.</title>
        <authorList>
            <person name="Nabeshima K."/>
            <person name="Suzuki S."/>
            <person name="Onuma M."/>
        </authorList>
    </citation>
    <scope>NUCLEOTIDE SEQUENCE [LARGE SCALE GENOMIC DNA]</scope>
    <source>
        <strain evidence="2 3">451A</strain>
    </source>
</reference>
<dbReference type="AlphaFoldDB" id="A0ABC9X978"/>
<sequence>MNTGIIQPAVSSLVRSVFARRPVARCHPLSYTPGYISDLAASAAGRLARSPAQRRHRGGFGLGKARDSCAYSKKPPVTSRDNDGHCKRMDPPPPPGSHVRFRSKASETSPQQDPDRTENLQPAGNAQLGKYKEQLSQGRPDLRLCQTRSTGARFQKVFVSMVGME</sequence>
<keyword evidence="3" id="KW-1185">Reference proteome</keyword>
<organism evidence="2 3">
    <name type="scientific">Grus japonensis</name>
    <name type="common">Japanese crane</name>
    <name type="synonym">Red-crowned crane</name>
    <dbReference type="NCBI Taxonomy" id="30415"/>
    <lineage>
        <taxon>Eukaryota</taxon>
        <taxon>Metazoa</taxon>
        <taxon>Chordata</taxon>
        <taxon>Craniata</taxon>
        <taxon>Vertebrata</taxon>
        <taxon>Euteleostomi</taxon>
        <taxon>Archelosauria</taxon>
        <taxon>Archosauria</taxon>
        <taxon>Dinosauria</taxon>
        <taxon>Saurischia</taxon>
        <taxon>Theropoda</taxon>
        <taxon>Coelurosauria</taxon>
        <taxon>Aves</taxon>
        <taxon>Neognathae</taxon>
        <taxon>Neoaves</taxon>
        <taxon>Gruiformes</taxon>
        <taxon>Gruidae</taxon>
        <taxon>Grus</taxon>
    </lineage>
</organism>
<evidence type="ECO:0000256" key="1">
    <source>
        <dbReference type="SAM" id="MobiDB-lite"/>
    </source>
</evidence>
<evidence type="ECO:0000313" key="2">
    <source>
        <dbReference type="EMBL" id="GAB0194253.1"/>
    </source>
</evidence>
<accession>A0ABC9X978</accession>
<dbReference type="Proteomes" id="UP001623348">
    <property type="component" value="Unassembled WGS sequence"/>
</dbReference>
<proteinExistence type="predicted"/>
<dbReference type="EMBL" id="BAAFJT010000010">
    <property type="protein sequence ID" value="GAB0194253.1"/>
    <property type="molecule type" value="Genomic_DNA"/>
</dbReference>
<protein>
    <submittedName>
        <fullName evidence="2">Cartilage intermediate layer protein 1</fullName>
    </submittedName>
</protein>